<dbReference type="RefSeq" id="WP_097627725.1">
    <property type="nucleotide sequence ID" value="NZ_JAILYG010000011.1"/>
</dbReference>
<evidence type="ECO:0000313" key="2">
    <source>
        <dbReference type="EMBL" id="MDR9758050.1"/>
    </source>
</evidence>
<dbReference type="Proteomes" id="UP001269402">
    <property type="component" value="Unassembled WGS sequence"/>
</dbReference>
<keyword evidence="3" id="KW-1185">Reference proteome</keyword>
<name>A0AAW8NUR3_9HYPH</name>
<evidence type="ECO:0000256" key="1">
    <source>
        <dbReference type="SAM" id="MobiDB-lite"/>
    </source>
</evidence>
<protein>
    <recommendedName>
        <fullName evidence="4">DUF3606 domain-containing protein</fullName>
    </recommendedName>
</protein>
<dbReference type="AlphaFoldDB" id="A0AAW8NUR3"/>
<feature type="compositionally biased region" description="Basic and acidic residues" evidence="1">
    <location>
        <begin position="18"/>
        <end position="50"/>
    </location>
</feature>
<reference evidence="3" key="1">
    <citation type="submission" date="2023-07" db="EMBL/GenBank/DDBJ databases">
        <title>Genomic characterization of faba bean (Vicia faba) microsymbionts in Mexican soils.</title>
        <authorList>
            <person name="Rivera Orduna F.N."/>
            <person name="Guevara-Luna J."/>
            <person name="Yan J."/>
            <person name="Arroyo-Herrera I."/>
            <person name="Li Y."/>
            <person name="Vasquez-Murrieta M.S."/>
            <person name="Wang E.T."/>
        </authorList>
    </citation>
    <scope>NUCLEOTIDE SEQUENCE [LARGE SCALE GENOMIC DNA]</scope>
    <source>
        <strain evidence="3">CH6</strain>
    </source>
</reference>
<evidence type="ECO:0000313" key="3">
    <source>
        <dbReference type="Proteomes" id="UP001269402"/>
    </source>
</evidence>
<evidence type="ECO:0008006" key="4">
    <source>
        <dbReference type="Google" id="ProtNLM"/>
    </source>
</evidence>
<gene>
    <name evidence="2" type="ORF">RJJ37_00110</name>
</gene>
<accession>A0AAW8NUR3</accession>
<feature type="region of interest" description="Disordered" evidence="1">
    <location>
        <begin position="1"/>
        <end position="59"/>
    </location>
</feature>
<proteinExistence type="predicted"/>
<comment type="caution">
    <text evidence="2">The sequence shown here is derived from an EMBL/GenBank/DDBJ whole genome shotgun (WGS) entry which is preliminary data.</text>
</comment>
<organism evidence="2 3">
    <name type="scientific">Rhizobium redzepovicii</name>
    <dbReference type="NCBI Taxonomy" id="2867518"/>
    <lineage>
        <taxon>Bacteria</taxon>
        <taxon>Pseudomonadati</taxon>
        <taxon>Pseudomonadota</taxon>
        <taxon>Alphaproteobacteria</taxon>
        <taxon>Hyphomicrobiales</taxon>
        <taxon>Rhizobiaceae</taxon>
        <taxon>Rhizobium/Agrobacterium group</taxon>
        <taxon>Rhizobium</taxon>
    </lineage>
</organism>
<sequence>MIRFKKKSDPQPAAEDAGDNRFQKIREAAADGHRKVANDSTRPRASREAADGDPLISVH</sequence>
<dbReference type="EMBL" id="JAVLSH010000001">
    <property type="protein sequence ID" value="MDR9758050.1"/>
    <property type="molecule type" value="Genomic_DNA"/>
</dbReference>